<dbReference type="Proteomes" id="UP000178812">
    <property type="component" value="Unassembled WGS sequence"/>
</dbReference>
<dbReference type="AlphaFoldDB" id="A0A1F7WSQ4"/>
<sequence length="142" mass="15532">MDILQSIKSAVGNIDVSPGVIQTGGIVILVFLLLLVMARITRTYLSWYTTGWYVWVILGFLLAVVVEGFLVISGSTIFTSVLGWKNAPKPVQTMVDIGRTKLIDVLGAKETIPTKDSVVLDFKTLDSSSLEEVKSEICPIEE</sequence>
<dbReference type="EMBL" id="MGFM01000022">
    <property type="protein sequence ID" value="OGM05770.1"/>
    <property type="molecule type" value="Genomic_DNA"/>
</dbReference>
<name>A0A1F7WSQ4_9BACT</name>
<accession>A0A1F7WSQ4</accession>
<keyword evidence="1" id="KW-0472">Membrane</keyword>
<organism evidence="2 3">
    <name type="scientific">Candidatus Woesebacteria bacterium GWB1_43_5</name>
    <dbReference type="NCBI Taxonomy" id="1802474"/>
    <lineage>
        <taxon>Bacteria</taxon>
        <taxon>Candidatus Woeseibacteriota</taxon>
    </lineage>
</organism>
<keyword evidence="1" id="KW-1133">Transmembrane helix</keyword>
<evidence type="ECO:0000256" key="1">
    <source>
        <dbReference type="SAM" id="Phobius"/>
    </source>
</evidence>
<keyword evidence="1" id="KW-0812">Transmembrane</keyword>
<comment type="caution">
    <text evidence="2">The sequence shown here is derived from an EMBL/GenBank/DDBJ whole genome shotgun (WGS) entry which is preliminary data.</text>
</comment>
<evidence type="ECO:0000313" key="2">
    <source>
        <dbReference type="EMBL" id="OGM05770.1"/>
    </source>
</evidence>
<proteinExistence type="predicted"/>
<feature type="transmembrane region" description="Helical" evidence="1">
    <location>
        <begin position="52"/>
        <end position="72"/>
    </location>
</feature>
<reference evidence="2 3" key="1">
    <citation type="journal article" date="2016" name="Nat. Commun.">
        <title>Thousands of microbial genomes shed light on interconnected biogeochemical processes in an aquifer system.</title>
        <authorList>
            <person name="Anantharaman K."/>
            <person name="Brown C.T."/>
            <person name="Hug L.A."/>
            <person name="Sharon I."/>
            <person name="Castelle C.J."/>
            <person name="Probst A.J."/>
            <person name="Thomas B.C."/>
            <person name="Singh A."/>
            <person name="Wilkins M.J."/>
            <person name="Karaoz U."/>
            <person name="Brodie E.L."/>
            <person name="Williams K.H."/>
            <person name="Hubbard S.S."/>
            <person name="Banfield J.F."/>
        </authorList>
    </citation>
    <scope>NUCLEOTIDE SEQUENCE [LARGE SCALE GENOMIC DNA]</scope>
</reference>
<evidence type="ECO:0000313" key="3">
    <source>
        <dbReference type="Proteomes" id="UP000178812"/>
    </source>
</evidence>
<feature type="transmembrane region" description="Helical" evidence="1">
    <location>
        <begin position="20"/>
        <end position="40"/>
    </location>
</feature>
<protein>
    <submittedName>
        <fullName evidence="2">Uncharacterized protein</fullName>
    </submittedName>
</protein>
<gene>
    <name evidence="2" type="ORF">A2125_01115</name>
</gene>